<dbReference type="GO" id="GO:0005524">
    <property type="term" value="F:ATP binding"/>
    <property type="evidence" value="ECO:0007669"/>
    <property type="project" value="InterPro"/>
</dbReference>
<dbReference type="Gene3D" id="3.40.1190.10">
    <property type="entry name" value="Mur-like, catalytic domain"/>
    <property type="match status" value="1"/>
</dbReference>
<dbReference type="SUPFAM" id="SSF53623">
    <property type="entry name" value="MurD-like peptide ligases, catalytic domain"/>
    <property type="match status" value="1"/>
</dbReference>
<reference evidence="1 2" key="1">
    <citation type="journal article" date="2014" name="Genome Announc.">
        <title>Draft Genome Sequence of the Boron-Tolerant and Moderately Halotolerant Bacterium Gracilibacillus boraciitolerans JCM 21714T.</title>
        <authorList>
            <person name="Ahmed I."/>
            <person name="Oshima K."/>
            <person name="Suda W."/>
            <person name="Kitamura K."/>
            <person name="Iida T."/>
            <person name="Ohmori Y."/>
            <person name="Fujiwara T."/>
            <person name="Hattori M."/>
            <person name="Ohkuma M."/>
        </authorList>
    </citation>
    <scope>NUCLEOTIDE SEQUENCE [LARGE SCALE GENOMIC DNA]</scope>
    <source>
        <strain evidence="1 2">JCM 21714</strain>
    </source>
</reference>
<name>W4VGU8_9BACI</name>
<dbReference type="RefSeq" id="WP_035722683.1">
    <property type="nucleotide sequence ID" value="NZ_BAVS01000006.1"/>
</dbReference>
<dbReference type="EMBL" id="BAVS01000006">
    <property type="protein sequence ID" value="GAE92635.1"/>
    <property type="molecule type" value="Genomic_DNA"/>
</dbReference>
<dbReference type="eggNOG" id="COG0285">
    <property type="taxonomic scope" value="Bacteria"/>
</dbReference>
<dbReference type="SUPFAM" id="SSF53244">
    <property type="entry name" value="MurD-like peptide ligases, peptide-binding domain"/>
    <property type="match status" value="1"/>
</dbReference>
<dbReference type="GO" id="GO:0016881">
    <property type="term" value="F:acid-amino acid ligase activity"/>
    <property type="evidence" value="ECO:0007669"/>
    <property type="project" value="InterPro"/>
</dbReference>
<organism evidence="1 2">
    <name type="scientific">Gracilibacillus boraciitolerans JCM 21714</name>
    <dbReference type="NCBI Taxonomy" id="1298598"/>
    <lineage>
        <taxon>Bacteria</taxon>
        <taxon>Bacillati</taxon>
        <taxon>Bacillota</taxon>
        <taxon>Bacilli</taxon>
        <taxon>Bacillales</taxon>
        <taxon>Bacillaceae</taxon>
        <taxon>Gracilibacillus</taxon>
    </lineage>
</organism>
<dbReference type="Gene3D" id="3.90.190.20">
    <property type="entry name" value="Mur ligase, C-terminal domain"/>
    <property type="match status" value="1"/>
</dbReference>
<dbReference type="OrthoDB" id="9809356at2"/>
<evidence type="ECO:0000313" key="2">
    <source>
        <dbReference type="Proteomes" id="UP000019102"/>
    </source>
</evidence>
<gene>
    <name evidence="1" type="ORF">JCM21714_1643</name>
</gene>
<keyword evidence="2" id="KW-1185">Reference proteome</keyword>
<dbReference type="Proteomes" id="UP000019102">
    <property type="component" value="Unassembled WGS sequence"/>
</dbReference>
<comment type="caution">
    <text evidence="1">The sequence shown here is derived from an EMBL/GenBank/DDBJ whole genome shotgun (WGS) entry which is preliminary data.</text>
</comment>
<sequence>MKGNHQFDNAALAIKAILLLEKNSLYIDLNQLKRGLQKAQLPLRFERIKSNPVIVLDGAHNEESLKAFIDTVQLYYPDREK</sequence>
<dbReference type="InterPro" id="IPR036615">
    <property type="entry name" value="Mur_ligase_C_dom_sf"/>
</dbReference>
<proteinExistence type="predicted"/>
<accession>W4VGU8</accession>
<evidence type="ECO:0000313" key="1">
    <source>
        <dbReference type="EMBL" id="GAE92635.1"/>
    </source>
</evidence>
<protein>
    <submittedName>
        <fullName evidence="1">Dihydrofolate synthase</fullName>
    </submittedName>
</protein>
<dbReference type="AlphaFoldDB" id="W4VGU8"/>
<dbReference type="InterPro" id="IPR036565">
    <property type="entry name" value="Mur-like_cat_sf"/>
</dbReference>
<dbReference type="STRING" id="1298598.JCM21714_1643"/>